<dbReference type="Proteomes" id="UP000722336">
    <property type="component" value="Unassembled WGS sequence"/>
</dbReference>
<protein>
    <submittedName>
        <fullName evidence="1">DUF885 family protein</fullName>
    </submittedName>
</protein>
<keyword evidence="2" id="KW-1185">Reference proteome</keyword>
<name>A0ABS6SGE7_9SPHN</name>
<comment type="caution">
    <text evidence="1">The sequence shown here is derived from an EMBL/GenBank/DDBJ whole genome shotgun (WGS) entry which is preliminary data.</text>
</comment>
<evidence type="ECO:0000313" key="1">
    <source>
        <dbReference type="EMBL" id="MBV7257487.1"/>
    </source>
</evidence>
<dbReference type="EMBL" id="JAGSPA010000004">
    <property type="protein sequence ID" value="MBV7257487.1"/>
    <property type="molecule type" value="Genomic_DNA"/>
</dbReference>
<dbReference type="Pfam" id="PF05960">
    <property type="entry name" value="DUF885"/>
    <property type="match status" value="1"/>
</dbReference>
<gene>
    <name evidence="1" type="ORF">KCG44_11885</name>
</gene>
<dbReference type="PANTHER" id="PTHR33361">
    <property type="entry name" value="GLR0591 PROTEIN"/>
    <property type="match status" value="1"/>
</dbReference>
<sequence>MMRMSGPNRLYLLPVFAAMFLLLTGFADKSSFDATVDRYIEEWTEFYPSRAYSEGHQPSAARFEDFAKPRIDEWVAYNRQVAGGLTADDIAALPFSKQIDARVLMRQIRSEIEQWEQDRILSDQPLWYAETISQALTHLLVRDDLSDAEKRAAMRARLAGVRALAQLGSRNLTAGNQDKTADAISILRQTAGFYESRLPAIISSWGSNTETGLGGAVSAIRSLADHIEARVLPHASVPHSYGPEAYRRKLEIYTDGTIKSAELAQIARAEIRLVRRMMIDVSREWWQDTHGGAVPADPELLGRAIAAMEDDRVQNGAELLKSFTELTAKAETFIRENDLATLPDPRTLFIALSPEHFSGAAVGGVYPTGPFSPQADTLFYLPYVPDDAPAERKAGFYRSFNDHFNTMIISHEMFPGHYMQYKTAVLYAPPVRTLFANQTYVEGWGTFTEELMLDAGWADGNRLTRLAHLRKRLENATRAYTSVMVHSEGWSERQLTDFATTEGLLAPQFATNLWHRVVRDPLQLTTYFLGYRAFGELWAAEQARLGDRFSTRDFVDGVLRAGPVPVDAMPAVLADSRKTVLTGMFEWWNAEFASDRPFTQEGFGQYFTDDIVFEINGRRSPAGLKSLTERFNAIKDEYHSIEIVLPMREEFVSGDRIFTYHVNRGKKDSADPPGGYTHVMGYAEIKDGKIDLINFFHFDEDGQPTE</sequence>
<reference evidence="1 2" key="1">
    <citation type="submission" date="2021-04" db="EMBL/GenBank/DDBJ databases">
        <authorList>
            <person name="Pira H."/>
            <person name="Risdian C."/>
            <person name="Wink J."/>
        </authorList>
    </citation>
    <scope>NUCLEOTIDE SEQUENCE [LARGE SCALE GENOMIC DNA]</scope>
    <source>
        <strain evidence="1 2">WHA3</strain>
    </source>
</reference>
<evidence type="ECO:0000313" key="2">
    <source>
        <dbReference type="Proteomes" id="UP000722336"/>
    </source>
</evidence>
<dbReference type="PANTHER" id="PTHR33361:SF15">
    <property type="entry name" value="DUF885 FAMILY LIPOPROTEIN"/>
    <property type="match status" value="1"/>
</dbReference>
<organism evidence="1 2">
    <name type="scientific">Pacificimonas pallii</name>
    <dbReference type="NCBI Taxonomy" id="2827236"/>
    <lineage>
        <taxon>Bacteria</taxon>
        <taxon>Pseudomonadati</taxon>
        <taxon>Pseudomonadota</taxon>
        <taxon>Alphaproteobacteria</taxon>
        <taxon>Sphingomonadales</taxon>
        <taxon>Sphingosinicellaceae</taxon>
        <taxon>Pacificimonas</taxon>
    </lineage>
</organism>
<proteinExistence type="predicted"/>
<accession>A0ABS6SGE7</accession>
<dbReference type="InterPro" id="IPR010281">
    <property type="entry name" value="DUF885"/>
</dbReference>